<proteinExistence type="predicted"/>
<dbReference type="Pfam" id="PF04972">
    <property type="entry name" value="BON"/>
    <property type="match status" value="1"/>
</dbReference>
<evidence type="ECO:0000256" key="1">
    <source>
        <dbReference type="SAM" id="MobiDB-lite"/>
    </source>
</evidence>
<sequence>MSHKVKEALGADETTSGLEVHVKTVGGVVFLDGEVEDEAAKEALEQVARKAEGVRLVMNRMQVRPPEHHPGRHDRREPTP</sequence>
<dbReference type="Gene3D" id="3.30.1340.30">
    <property type="match status" value="1"/>
</dbReference>
<dbReference type="EMBL" id="LIZY01000023">
    <property type="protein sequence ID" value="KPJ64523.1"/>
    <property type="molecule type" value="Genomic_DNA"/>
</dbReference>
<dbReference type="Proteomes" id="UP000052020">
    <property type="component" value="Unassembled WGS sequence"/>
</dbReference>
<evidence type="ECO:0000313" key="3">
    <source>
        <dbReference type="EMBL" id="KPJ64523.1"/>
    </source>
</evidence>
<dbReference type="InterPro" id="IPR007055">
    <property type="entry name" value="BON_dom"/>
</dbReference>
<dbReference type="AlphaFoldDB" id="A0A0S7XQP5"/>
<protein>
    <recommendedName>
        <fullName evidence="2">BON domain-containing protein</fullName>
    </recommendedName>
</protein>
<reference evidence="3 4" key="1">
    <citation type="journal article" date="2015" name="Microbiome">
        <title>Genomic resolution of linkages in carbon, nitrogen, and sulfur cycling among widespread estuary sediment bacteria.</title>
        <authorList>
            <person name="Baker B.J."/>
            <person name="Lazar C.S."/>
            <person name="Teske A.P."/>
            <person name="Dick G.J."/>
        </authorList>
    </citation>
    <scope>NUCLEOTIDE SEQUENCE [LARGE SCALE GENOMIC DNA]</scope>
    <source>
        <strain evidence="3">DG_56</strain>
    </source>
</reference>
<evidence type="ECO:0000259" key="2">
    <source>
        <dbReference type="PROSITE" id="PS50914"/>
    </source>
</evidence>
<name>A0A0S7XQP5_9BACT</name>
<dbReference type="InterPro" id="IPR014004">
    <property type="entry name" value="Transpt-assoc_nodulatn_dom_bac"/>
</dbReference>
<gene>
    <name evidence="3" type="ORF">AMK68_01465</name>
</gene>
<dbReference type="PROSITE" id="PS50914">
    <property type="entry name" value="BON"/>
    <property type="match status" value="1"/>
</dbReference>
<comment type="caution">
    <text evidence="3">The sequence shown here is derived from an EMBL/GenBank/DDBJ whole genome shotgun (WGS) entry which is preliminary data.</text>
</comment>
<feature type="domain" description="BON" evidence="2">
    <location>
        <begin position="1"/>
        <end position="65"/>
    </location>
</feature>
<organism evidence="3 4">
    <name type="scientific">candidate division KD3-62 bacterium DG_56</name>
    <dbReference type="NCBI Taxonomy" id="1704032"/>
    <lineage>
        <taxon>Bacteria</taxon>
        <taxon>candidate division KD3-62</taxon>
    </lineage>
</organism>
<evidence type="ECO:0000313" key="4">
    <source>
        <dbReference type="Proteomes" id="UP000052020"/>
    </source>
</evidence>
<feature type="compositionally biased region" description="Basic and acidic residues" evidence="1">
    <location>
        <begin position="65"/>
        <end position="80"/>
    </location>
</feature>
<feature type="region of interest" description="Disordered" evidence="1">
    <location>
        <begin position="60"/>
        <end position="80"/>
    </location>
</feature>
<accession>A0A0S7XQP5</accession>
<dbReference type="SMART" id="SM00749">
    <property type="entry name" value="BON"/>
    <property type="match status" value="1"/>
</dbReference>